<dbReference type="CDD" id="cd21930">
    <property type="entry name" value="IPD_PPP1R12"/>
    <property type="match status" value="1"/>
</dbReference>
<keyword evidence="1" id="KW-0217">Developmental protein</keyword>
<dbReference type="InterPro" id="IPR036770">
    <property type="entry name" value="Ankyrin_rpt-contain_sf"/>
</dbReference>
<dbReference type="EMBL" id="CADCXU010006391">
    <property type="protein sequence ID" value="CAA9997961.1"/>
    <property type="molecule type" value="Genomic_DNA"/>
</dbReference>
<sequence>MSFDNPDGEVVRPRIDAEKARTEEERMMMNDAKSWLAIGYIHPDKTHPKTGATPLHVAAAKGYLKVMEPPPQTQEIISDDSDKIKKELKTEQPNARPKVPEVPQVELEIQPEPAQNQSTVGDEIVQFKILPNFKFIRGPPQTFWTSLLPFLIALLVQDLSTLPRRRPPLLRSPSEKVLRKSVSGARKVLKLTKMRNCACYPSRFYQRYLELRAKIAGNSLSSLPATPMRSASLKEKHFASSAPVTPTTPTTPGGSKLSPANIFKNFFKSFVPPVRDEESETQRKAHAKRVRETRRSTQGVTLEEIKSAEQLVKKKQQQQLQQATQQLSNSEIDNIFKDYTIYYVPPPPPPGGFLAFRRRWENSDTPNSILGHSSKREGSGRLHFRLGPPVIHRALFVSDDRTPCRIADRPLALRVCTRPRQDWAV</sequence>
<protein>
    <submittedName>
        <fullName evidence="5">Uncharacterized protein</fullName>
    </submittedName>
</protein>
<keyword evidence="2" id="KW-0677">Repeat</keyword>
<organism evidence="5 6">
    <name type="scientific">Nesidiocoris tenuis</name>
    <dbReference type="NCBI Taxonomy" id="355587"/>
    <lineage>
        <taxon>Eukaryota</taxon>
        <taxon>Metazoa</taxon>
        <taxon>Ecdysozoa</taxon>
        <taxon>Arthropoda</taxon>
        <taxon>Hexapoda</taxon>
        <taxon>Insecta</taxon>
        <taxon>Pterygota</taxon>
        <taxon>Neoptera</taxon>
        <taxon>Paraneoptera</taxon>
        <taxon>Hemiptera</taxon>
        <taxon>Heteroptera</taxon>
        <taxon>Panheteroptera</taxon>
        <taxon>Cimicomorpha</taxon>
        <taxon>Miridae</taxon>
        <taxon>Dicyphina</taxon>
        <taxon>Nesidiocoris</taxon>
    </lineage>
</organism>
<feature type="region of interest" description="Disordered" evidence="4">
    <location>
        <begin position="231"/>
        <end position="257"/>
    </location>
</feature>
<dbReference type="PANTHER" id="PTHR24179:SF21">
    <property type="entry name" value="MYOSIN BINDING SUBUNIT, ISOFORM O"/>
    <property type="match status" value="1"/>
</dbReference>
<dbReference type="Gene3D" id="6.10.140.390">
    <property type="match status" value="1"/>
</dbReference>
<dbReference type="AlphaFoldDB" id="A0A6H5G605"/>
<evidence type="ECO:0000313" key="6">
    <source>
        <dbReference type="Proteomes" id="UP000479000"/>
    </source>
</evidence>
<evidence type="ECO:0000256" key="2">
    <source>
        <dbReference type="ARBA" id="ARBA00022737"/>
    </source>
</evidence>
<dbReference type="InterPro" id="IPR051226">
    <property type="entry name" value="PP1_Regulatory_Subunit"/>
</dbReference>
<accession>A0A6H5G605</accession>
<evidence type="ECO:0000256" key="4">
    <source>
        <dbReference type="SAM" id="MobiDB-lite"/>
    </source>
</evidence>
<name>A0A6H5G605_9HEMI</name>
<evidence type="ECO:0000313" key="5">
    <source>
        <dbReference type="EMBL" id="CAA9997961.1"/>
    </source>
</evidence>
<proteinExistence type="predicted"/>
<dbReference type="GO" id="GO:0005737">
    <property type="term" value="C:cytoplasm"/>
    <property type="evidence" value="ECO:0007669"/>
    <property type="project" value="TreeGrafter"/>
</dbReference>
<reference evidence="5 6" key="1">
    <citation type="submission" date="2020-02" db="EMBL/GenBank/DDBJ databases">
        <authorList>
            <person name="Ferguson B K."/>
        </authorList>
    </citation>
    <scope>NUCLEOTIDE SEQUENCE [LARGE SCALE GENOMIC DNA]</scope>
</reference>
<feature type="compositionally biased region" description="Basic and acidic residues" evidence="4">
    <location>
        <begin position="274"/>
        <end position="283"/>
    </location>
</feature>
<dbReference type="GO" id="GO:0019208">
    <property type="term" value="F:phosphatase regulator activity"/>
    <property type="evidence" value="ECO:0007669"/>
    <property type="project" value="TreeGrafter"/>
</dbReference>
<evidence type="ECO:0000256" key="1">
    <source>
        <dbReference type="ARBA" id="ARBA00022473"/>
    </source>
</evidence>
<dbReference type="Gene3D" id="1.25.40.20">
    <property type="entry name" value="Ankyrin repeat-containing domain"/>
    <property type="match status" value="1"/>
</dbReference>
<keyword evidence="6" id="KW-1185">Reference proteome</keyword>
<dbReference type="Proteomes" id="UP000479000">
    <property type="component" value="Unassembled WGS sequence"/>
</dbReference>
<dbReference type="OrthoDB" id="19014at2759"/>
<evidence type="ECO:0000256" key="3">
    <source>
        <dbReference type="SAM" id="Coils"/>
    </source>
</evidence>
<dbReference type="GO" id="GO:0004857">
    <property type="term" value="F:enzyme inhibitor activity"/>
    <property type="evidence" value="ECO:0007669"/>
    <property type="project" value="TreeGrafter"/>
</dbReference>
<feature type="coiled-coil region" evidence="3">
    <location>
        <begin position="306"/>
        <end position="333"/>
    </location>
</feature>
<keyword evidence="3" id="KW-0175">Coiled coil</keyword>
<feature type="region of interest" description="Disordered" evidence="4">
    <location>
        <begin position="274"/>
        <end position="295"/>
    </location>
</feature>
<gene>
    <name evidence="5" type="ORF">NTEN_LOCUS4255</name>
</gene>
<dbReference type="PANTHER" id="PTHR24179">
    <property type="entry name" value="PROTEIN PHOSPHATASE 1 REGULATORY SUBUNIT 12"/>
    <property type="match status" value="1"/>
</dbReference>